<evidence type="ECO:0008006" key="3">
    <source>
        <dbReference type="Google" id="ProtNLM"/>
    </source>
</evidence>
<evidence type="ECO:0000313" key="1">
    <source>
        <dbReference type="EMBL" id="MCH7400092.1"/>
    </source>
</evidence>
<evidence type="ECO:0000313" key="2">
    <source>
        <dbReference type="Proteomes" id="UP001165488"/>
    </source>
</evidence>
<dbReference type="EMBL" id="JAKZGS010000028">
    <property type="protein sequence ID" value="MCH7400092.1"/>
    <property type="molecule type" value="Genomic_DNA"/>
</dbReference>
<organism evidence="1 2">
    <name type="scientific">Belliella calami</name>
    <dbReference type="NCBI Taxonomy" id="2923436"/>
    <lineage>
        <taxon>Bacteria</taxon>
        <taxon>Pseudomonadati</taxon>
        <taxon>Bacteroidota</taxon>
        <taxon>Cytophagia</taxon>
        <taxon>Cytophagales</taxon>
        <taxon>Cyclobacteriaceae</taxon>
        <taxon>Belliella</taxon>
    </lineage>
</organism>
<dbReference type="InterPro" id="IPR010982">
    <property type="entry name" value="Lambda_DNA-bd_dom_sf"/>
</dbReference>
<sequence>MAKNKKPVPYPENTYLAVEVFKSGMTVKAIAEKIGVSRFILSRTINGHYKGNNIVPKLKKELSNNN</sequence>
<reference evidence="1" key="1">
    <citation type="submission" date="2022-03" db="EMBL/GenBank/DDBJ databases">
        <title>De novo assembled genomes of Belliella spp. (Cyclobacteriaceae) strains.</title>
        <authorList>
            <person name="Szabo A."/>
            <person name="Korponai K."/>
            <person name="Felfoldi T."/>
        </authorList>
    </citation>
    <scope>NUCLEOTIDE SEQUENCE</scope>
    <source>
        <strain evidence="1">DSM 107340</strain>
    </source>
</reference>
<protein>
    <recommendedName>
        <fullName evidence="3">Helix-turn-helix domain-containing protein</fullName>
    </recommendedName>
</protein>
<proteinExistence type="predicted"/>
<accession>A0ABS9UTY6</accession>
<dbReference type="Proteomes" id="UP001165488">
    <property type="component" value="Unassembled WGS sequence"/>
</dbReference>
<gene>
    <name evidence="1" type="ORF">MM236_19005</name>
</gene>
<dbReference type="Gene3D" id="1.10.260.40">
    <property type="entry name" value="lambda repressor-like DNA-binding domains"/>
    <property type="match status" value="1"/>
</dbReference>
<comment type="caution">
    <text evidence="1">The sequence shown here is derived from an EMBL/GenBank/DDBJ whole genome shotgun (WGS) entry which is preliminary data.</text>
</comment>
<name>A0ABS9UTY6_9BACT</name>
<keyword evidence="2" id="KW-1185">Reference proteome</keyword>
<dbReference type="RefSeq" id="WP_241276585.1">
    <property type="nucleotide sequence ID" value="NZ_JAKZGS010000028.1"/>
</dbReference>